<dbReference type="EMBL" id="CP120863">
    <property type="protein sequence ID" value="WFE91705.1"/>
    <property type="molecule type" value="Genomic_DNA"/>
</dbReference>
<sequence length="214" mass="24418">MTLAERYEKGADRWALTLERLGFPAAYRFLFSKLGLTVHDKDVCDVGTGCGDFAAALFEVSGQARSLTLVDPSSTMLQKARKRLRLAGRKQRSLPVRLDELTSDKTYDLILGAHVLEHLEDPEHGLRHLLELLKPGGRLVLSVSKPHICQWFIWLRWRHRWYHEDDVCDLLRRAGFQSIEVHRFPNGVPARCSHAYSACRVVNQDPFSGQILES</sequence>
<reference evidence="1 2" key="1">
    <citation type="submission" date="2023-03" db="EMBL/GenBank/DDBJ databases">
        <title>Roseibium porphyridii sp. nov. and Roseibium rhodosorbium sp. nov. isolated from marine algae, Porphyridium cruentum and Rhodosorus marinus, respectively.</title>
        <authorList>
            <person name="Lee M.W."/>
            <person name="Choi B.J."/>
            <person name="Lee J.K."/>
            <person name="Choi D.G."/>
            <person name="Baek J.H."/>
            <person name="Bayburt H."/>
            <person name="Kim J.M."/>
            <person name="Han D.M."/>
            <person name="Kim K.H."/>
            <person name="Jeon C.O."/>
        </authorList>
    </citation>
    <scope>NUCLEOTIDE SEQUENCE [LARGE SCALE GENOMIC DNA]</scope>
    <source>
        <strain evidence="1 2">KMA01</strain>
    </source>
</reference>
<dbReference type="Gene3D" id="3.40.50.150">
    <property type="entry name" value="Vaccinia Virus protein VP39"/>
    <property type="match status" value="1"/>
</dbReference>
<dbReference type="RefSeq" id="WP_265684307.1">
    <property type="nucleotide sequence ID" value="NZ_CP120863.1"/>
</dbReference>
<dbReference type="InterPro" id="IPR029063">
    <property type="entry name" value="SAM-dependent_MTases_sf"/>
</dbReference>
<dbReference type="CDD" id="cd02440">
    <property type="entry name" value="AdoMet_MTases"/>
    <property type="match status" value="1"/>
</dbReference>
<dbReference type="Pfam" id="PF13489">
    <property type="entry name" value="Methyltransf_23"/>
    <property type="match status" value="1"/>
</dbReference>
<proteinExistence type="predicted"/>
<protein>
    <submittedName>
        <fullName evidence="1">Class I SAM-dependent methyltransferase</fullName>
    </submittedName>
</protein>
<dbReference type="Proteomes" id="UP001209803">
    <property type="component" value="Chromosome"/>
</dbReference>
<keyword evidence="2" id="KW-1185">Reference proteome</keyword>
<evidence type="ECO:0000313" key="2">
    <source>
        <dbReference type="Proteomes" id="UP001209803"/>
    </source>
</evidence>
<organism evidence="1 2">
    <name type="scientific">Roseibium porphyridii</name>
    <dbReference type="NCBI Taxonomy" id="2866279"/>
    <lineage>
        <taxon>Bacteria</taxon>
        <taxon>Pseudomonadati</taxon>
        <taxon>Pseudomonadota</taxon>
        <taxon>Alphaproteobacteria</taxon>
        <taxon>Hyphomicrobiales</taxon>
        <taxon>Stappiaceae</taxon>
        <taxon>Roseibium</taxon>
    </lineage>
</organism>
<dbReference type="GO" id="GO:0032259">
    <property type="term" value="P:methylation"/>
    <property type="evidence" value="ECO:0007669"/>
    <property type="project" value="UniProtKB-KW"/>
</dbReference>
<dbReference type="GO" id="GO:0008168">
    <property type="term" value="F:methyltransferase activity"/>
    <property type="evidence" value="ECO:0007669"/>
    <property type="project" value="UniProtKB-KW"/>
</dbReference>
<dbReference type="SUPFAM" id="SSF53335">
    <property type="entry name" value="S-adenosyl-L-methionine-dependent methyltransferases"/>
    <property type="match status" value="1"/>
</dbReference>
<dbReference type="PANTHER" id="PTHR43861">
    <property type="entry name" value="TRANS-ACONITATE 2-METHYLTRANSFERASE-RELATED"/>
    <property type="match status" value="1"/>
</dbReference>
<keyword evidence="1" id="KW-0489">Methyltransferase</keyword>
<evidence type="ECO:0000313" key="1">
    <source>
        <dbReference type="EMBL" id="WFE91705.1"/>
    </source>
</evidence>
<keyword evidence="1" id="KW-0808">Transferase</keyword>
<name>A0ABY8F870_9HYPH</name>
<accession>A0ABY8F870</accession>
<gene>
    <name evidence="1" type="ORF">K1718_10190</name>
</gene>